<organism evidence="13 14">
    <name type="scientific">Vanilla planifolia</name>
    <name type="common">Vanilla</name>
    <dbReference type="NCBI Taxonomy" id="51239"/>
    <lineage>
        <taxon>Eukaryota</taxon>
        <taxon>Viridiplantae</taxon>
        <taxon>Streptophyta</taxon>
        <taxon>Embryophyta</taxon>
        <taxon>Tracheophyta</taxon>
        <taxon>Spermatophyta</taxon>
        <taxon>Magnoliopsida</taxon>
        <taxon>Liliopsida</taxon>
        <taxon>Asparagales</taxon>
        <taxon>Orchidaceae</taxon>
        <taxon>Vanilloideae</taxon>
        <taxon>Vanilleae</taxon>
        <taxon>Vanilla</taxon>
    </lineage>
</organism>
<evidence type="ECO:0000256" key="7">
    <source>
        <dbReference type="ARBA" id="ARBA00022737"/>
    </source>
</evidence>
<dbReference type="FunFam" id="1.20.120.1750:FF:000005">
    <property type="entry name" value="RBR-type E3 ubiquitin transferase"/>
    <property type="match status" value="1"/>
</dbReference>
<keyword evidence="9" id="KW-0833">Ubl conjugation pathway</keyword>
<evidence type="ECO:0000256" key="8">
    <source>
        <dbReference type="ARBA" id="ARBA00022771"/>
    </source>
</evidence>
<dbReference type="SMART" id="SM00647">
    <property type="entry name" value="IBR"/>
    <property type="match status" value="2"/>
</dbReference>
<protein>
    <recommendedName>
        <fullName evidence="4">RBR-type E3 ubiquitin transferase</fullName>
        <ecNumber evidence="4">2.3.2.31</ecNumber>
    </recommendedName>
</protein>
<comment type="catalytic activity">
    <reaction evidence="1">
        <text>[E2 ubiquitin-conjugating enzyme]-S-ubiquitinyl-L-cysteine + [acceptor protein]-L-lysine = [E2 ubiquitin-conjugating enzyme]-L-cysteine + [acceptor protein]-N(6)-ubiquitinyl-L-lysine.</text>
        <dbReference type="EC" id="2.3.2.31"/>
    </reaction>
</comment>
<feature type="compositionally biased region" description="Polar residues" evidence="11">
    <location>
        <begin position="509"/>
        <end position="521"/>
    </location>
</feature>
<dbReference type="AlphaFoldDB" id="A0A835S1X3"/>
<comment type="cofactor">
    <cofactor evidence="2">
        <name>Zn(2+)</name>
        <dbReference type="ChEBI" id="CHEBI:29105"/>
    </cofactor>
</comment>
<evidence type="ECO:0000256" key="1">
    <source>
        <dbReference type="ARBA" id="ARBA00001798"/>
    </source>
</evidence>
<evidence type="ECO:0000256" key="9">
    <source>
        <dbReference type="ARBA" id="ARBA00022786"/>
    </source>
</evidence>
<evidence type="ECO:0000256" key="4">
    <source>
        <dbReference type="ARBA" id="ARBA00012251"/>
    </source>
</evidence>
<dbReference type="CDD" id="cd22583">
    <property type="entry name" value="Rcat_RBR_ARI7-like"/>
    <property type="match status" value="1"/>
</dbReference>
<dbReference type="Proteomes" id="UP000636800">
    <property type="component" value="Chromosome 1"/>
</dbReference>
<evidence type="ECO:0000313" key="13">
    <source>
        <dbReference type="EMBL" id="KAG0499844.1"/>
    </source>
</evidence>
<dbReference type="SUPFAM" id="SSF90209">
    <property type="entry name" value="Ran binding protein zinc finger-like"/>
    <property type="match status" value="1"/>
</dbReference>
<dbReference type="EMBL" id="JADCNL010000001">
    <property type="protein sequence ID" value="KAG0499844.1"/>
    <property type="molecule type" value="Genomic_DNA"/>
</dbReference>
<dbReference type="GO" id="GO:0061630">
    <property type="term" value="F:ubiquitin protein ligase activity"/>
    <property type="evidence" value="ECO:0007669"/>
    <property type="project" value="UniProtKB-EC"/>
</dbReference>
<accession>A0A835S1X3</accession>
<dbReference type="InterPro" id="IPR044066">
    <property type="entry name" value="TRIAD_supradom"/>
</dbReference>
<dbReference type="Pfam" id="PF22191">
    <property type="entry name" value="IBR_1"/>
    <property type="match status" value="1"/>
</dbReference>
<evidence type="ECO:0000256" key="2">
    <source>
        <dbReference type="ARBA" id="ARBA00001947"/>
    </source>
</evidence>
<proteinExistence type="inferred from homology"/>
<dbReference type="PROSITE" id="PS01358">
    <property type="entry name" value="ZF_RANBP2_1"/>
    <property type="match status" value="1"/>
</dbReference>
<dbReference type="SUPFAM" id="SSF57850">
    <property type="entry name" value="RING/U-box"/>
    <property type="match status" value="2"/>
</dbReference>
<keyword evidence="14" id="KW-1185">Reference proteome</keyword>
<dbReference type="InterPro" id="IPR001876">
    <property type="entry name" value="Znf_RanBP2"/>
</dbReference>
<evidence type="ECO:0000256" key="11">
    <source>
        <dbReference type="SAM" id="MobiDB-lite"/>
    </source>
</evidence>
<dbReference type="OrthoDB" id="10264588at2759"/>
<reference evidence="13 14" key="1">
    <citation type="journal article" date="2020" name="Nat. Food">
        <title>A phased Vanilla planifolia genome enables genetic improvement of flavour and production.</title>
        <authorList>
            <person name="Hasing T."/>
            <person name="Tang H."/>
            <person name="Brym M."/>
            <person name="Khazi F."/>
            <person name="Huang T."/>
            <person name="Chambers A.H."/>
        </authorList>
    </citation>
    <scope>NUCLEOTIDE SEQUENCE [LARGE SCALE GENOMIC DNA]</scope>
    <source>
        <tissue evidence="13">Leaf</tissue>
    </source>
</reference>
<evidence type="ECO:0000256" key="10">
    <source>
        <dbReference type="ARBA" id="ARBA00022833"/>
    </source>
</evidence>
<dbReference type="Gene3D" id="2.30.30.380">
    <property type="entry name" value="Zn-finger domain of Sec23/24"/>
    <property type="match status" value="1"/>
</dbReference>
<dbReference type="GO" id="GO:0008270">
    <property type="term" value="F:zinc ion binding"/>
    <property type="evidence" value="ECO:0007669"/>
    <property type="project" value="UniProtKB-KW"/>
</dbReference>
<keyword evidence="6" id="KW-0479">Metal-binding</keyword>
<keyword evidence="5" id="KW-0808">Transferase</keyword>
<dbReference type="Pfam" id="PF01485">
    <property type="entry name" value="IBR"/>
    <property type="match status" value="1"/>
</dbReference>
<dbReference type="Gene3D" id="1.20.120.1750">
    <property type="match status" value="1"/>
</dbReference>
<evidence type="ECO:0000256" key="6">
    <source>
        <dbReference type="ARBA" id="ARBA00022723"/>
    </source>
</evidence>
<comment type="caution">
    <text evidence="13">The sequence shown here is derived from an EMBL/GenBank/DDBJ whole genome shotgun (WGS) entry which is preliminary data.</text>
</comment>
<sequence length="661" mass="75273">MSSRWTTTSTVETPRWAAEDGDAEYDFVDNESEDSEDVTSHRQQLEGCLARKQLMVGRTWVNELYIFVQRASFFVITNDEENVRKVVGLLEKPVEMPNAREPVAILFVVLAGELQWEYNEVDKVRTYKNGTAISDGPGCLMLRCPDPSCGVAVGEDMIRMLASDEDKQKYSRYLLRSYIEDNRKTKWCPAPGCEFAVEFVMGSSSYDVTCNCSYSFCWNCTEEAHRPVDCATVAKWILKNCAESENMNWILANSKPCPKCKRPIEKNQGCMHITCTPPCKFEFCWLCLGAWSEHGERTGGFYACNAMKLQNRKGAKILYVDIISIALLSFQYDESERRREMAKNSLERYTHYYERWATNQSSRQKALADLHSMQNEKLEKLSDRQSQPESQLKFIIEAWLQIVECRRVLKWTYAYGYYLLENEYAKRQFFSICKVKRRLDWSDFINVPRKNSKSTSKLKLLQRTSIISAPNLQASPDQTHTIFADSVTRNYFENLVRALETGLRDVGPSGNQANANKNTSPKSLLGGKGGKSGKAKVIGTSSRSGGRSLDDGNHWSCEHCTYANPRSANVCQMCEQHRCFHGVIPGYCISATLGTLLVLDRGIRKGFMGRGLGSSSIVYFLCLSQQQGPTLHWDFDEVEKEELFATQNHNDRDGKKSRISK</sequence>
<feature type="domain" description="RING-type" evidence="12">
    <location>
        <begin position="92"/>
        <end position="308"/>
    </location>
</feature>
<dbReference type="GO" id="GO:0016567">
    <property type="term" value="P:protein ubiquitination"/>
    <property type="evidence" value="ECO:0007669"/>
    <property type="project" value="InterPro"/>
</dbReference>
<dbReference type="InterPro" id="IPR002867">
    <property type="entry name" value="IBR_dom"/>
</dbReference>
<keyword evidence="8" id="KW-0863">Zinc-finger</keyword>
<dbReference type="InterPro" id="IPR031127">
    <property type="entry name" value="E3_UB_ligase_RBR"/>
</dbReference>
<comment type="similarity">
    <text evidence="3">Belongs to the RBR family. Ariadne subfamily.</text>
</comment>
<dbReference type="SMART" id="SM00547">
    <property type="entry name" value="ZnF_RBZ"/>
    <property type="match status" value="1"/>
</dbReference>
<evidence type="ECO:0000313" key="14">
    <source>
        <dbReference type="Proteomes" id="UP000636800"/>
    </source>
</evidence>
<keyword evidence="7" id="KW-0677">Repeat</keyword>
<dbReference type="EC" id="2.3.2.31" evidence="4"/>
<dbReference type="PANTHER" id="PTHR11685">
    <property type="entry name" value="RBR FAMILY RING FINGER AND IBR DOMAIN-CONTAINING"/>
    <property type="match status" value="1"/>
</dbReference>
<dbReference type="CDD" id="cd20346">
    <property type="entry name" value="BRcat_RBR_ANKIB1"/>
    <property type="match status" value="1"/>
</dbReference>
<feature type="region of interest" description="Disordered" evidence="11">
    <location>
        <begin position="506"/>
        <end position="548"/>
    </location>
</feature>
<gene>
    <name evidence="13" type="ORF">HPP92_004535</name>
</gene>
<evidence type="ECO:0000259" key="12">
    <source>
        <dbReference type="PROSITE" id="PS51873"/>
    </source>
</evidence>
<dbReference type="InterPro" id="IPR036443">
    <property type="entry name" value="Znf_RanBP2_sf"/>
</dbReference>
<keyword evidence="10" id="KW-0862">Zinc</keyword>
<dbReference type="PROSITE" id="PS51873">
    <property type="entry name" value="TRIAD"/>
    <property type="match status" value="1"/>
</dbReference>
<evidence type="ECO:0000256" key="5">
    <source>
        <dbReference type="ARBA" id="ARBA00022679"/>
    </source>
</evidence>
<name>A0A835S1X3_VANPL</name>
<evidence type="ECO:0000256" key="3">
    <source>
        <dbReference type="ARBA" id="ARBA00005884"/>
    </source>
</evidence>